<dbReference type="GO" id="GO:0006631">
    <property type="term" value="P:fatty acid metabolic process"/>
    <property type="evidence" value="ECO:0007669"/>
    <property type="project" value="InterPro"/>
</dbReference>
<comment type="subcellular location">
    <subcellularLocation>
        <location evidence="1 7">Cytoplasm</location>
    </subcellularLocation>
</comment>
<feature type="domain" description="3-hydroxyacyl-CoA dehydrogenase NAD binding" evidence="9">
    <location>
        <begin position="4"/>
        <end position="179"/>
    </location>
</feature>
<dbReference type="GO" id="GO:0047728">
    <property type="term" value="F:carnitine 3-dehydrogenase activity"/>
    <property type="evidence" value="ECO:0007669"/>
    <property type="project" value="UniProtKB-UniRule"/>
</dbReference>
<dbReference type="Pfam" id="PF02737">
    <property type="entry name" value="3HCDH_N"/>
    <property type="match status" value="1"/>
</dbReference>
<name>A0A2T6ASK5_9RHOB</name>
<dbReference type="Pfam" id="PF13279">
    <property type="entry name" value="4HBT_2"/>
    <property type="match status" value="1"/>
</dbReference>
<dbReference type="SUPFAM" id="SSF54637">
    <property type="entry name" value="Thioesterase/thiol ester dehydrase-isomerase"/>
    <property type="match status" value="1"/>
</dbReference>
<feature type="binding site" evidence="7">
    <location>
        <begin position="9"/>
        <end position="14"/>
    </location>
    <ligand>
        <name>NAD(+)</name>
        <dbReference type="ChEBI" id="CHEBI:57540"/>
    </ligand>
</feature>
<evidence type="ECO:0000256" key="1">
    <source>
        <dbReference type="ARBA" id="ARBA00004496"/>
    </source>
</evidence>
<keyword evidence="5 7" id="KW-0560">Oxidoreductase</keyword>
<comment type="subunit">
    <text evidence="3 7">Homodimer.</text>
</comment>
<comment type="similarity">
    <text evidence="7">Belongs to the 3-hydroxyacyl-CoA dehydrogenase family. L-carnitine dehydrogenase subfamily.</text>
</comment>
<keyword evidence="4 7" id="KW-0963">Cytoplasm</keyword>
<dbReference type="Gene3D" id="3.40.50.720">
    <property type="entry name" value="NAD(P)-binding Rossmann-like Domain"/>
    <property type="match status" value="1"/>
</dbReference>
<dbReference type="InterPro" id="IPR006108">
    <property type="entry name" value="3HC_DH_C"/>
</dbReference>
<evidence type="ECO:0000259" key="8">
    <source>
        <dbReference type="Pfam" id="PF00725"/>
    </source>
</evidence>
<dbReference type="GO" id="GO:0005737">
    <property type="term" value="C:cytoplasm"/>
    <property type="evidence" value="ECO:0007669"/>
    <property type="project" value="UniProtKB-SubCell"/>
</dbReference>
<dbReference type="InterPro" id="IPR008927">
    <property type="entry name" value="6-PGluconate_DH-like_C_sf"/>
</dbReference>
<evidence type="ECO:0000256" key="4">
    <source>
        <dbReference type="ARBA" id="ARBA00022490"/>
    </source>
</evidence>
<dbReference type="NCBIfam" id="NF005716">
    <property type="entry name" value="PRK07531.1"/>
    <property type="match status" value="1"/>
</dbReference>
<accession>A0A2T6ASK5</accession>
<comment type="pathway">
    <text evidence="2 7">Amine and polyamine metabolism; carnitine metabolism.</text>
</comment>
<dbReference type="InterPro" id="IPR029069">
    <property type="entry name" value="HotDog_dom_sf"/>
</dbReference>
<organism evidence="10 11">
    <name type="scientific">Gemmobacter caeni</name>
    <dbReference type="NCBI Taxonomy" id="589035"/>
    <lineage>
        <taxon>Bacteria</taxon>
        <taxon>Pseudomonadati</taxon>
        <taxon>Pseudomonadota</taxon>
        <taxon>Alphaproteobacteria</taxon>
        <taxon>Rhodobacterales</taxon>
        <taxon>Paracoccaceae</taxon>
        <taxon>Gemmobacter</taxon>
    </lineage>
</organism>
<dbReference type="EMBL" id="QBKP01000015">
    <property type="protein sequence ID" value="PTX46803.1"/>
    <property type="molecule type" value="Genomic_DNA"/>
</dbReference>
<comment type="caution">
    <text evidence="10">The sequence shown here is derived from an EMBL/GenBank/DDBJ whole genome shotgun (WGS) entry which is preliminary data.</text>
</comment>
<proteinExistence type="inferred from homology"/>
<evidence type="ECO:0000256" key="7">
    <source>
        <dbReference type="HAMAP-Rule" id="MF_02129"/>
    </source>
</evidence>
<dbReference type="EC" id="1.1.1.108" evidence="7"/>
<dbReference type="InterPro" id="IPR013328">
    <property type="entry name" value="6PGD_dom2"/>
</dbReference>
<dbReference type="UniPathway" id="UPA00117"/>
<keyword evidence="6 7" id="KW-0520">NAD</keyword>
<dbReference type="InterPro" id="IPR026578">
    <property type="entry name" value="L-carnitine_dehydrogenase"/>
</dbReference>
<dbReference type="PANTHER" id="PTHR48075:SF5">
    <property type="entry name" value="3-HYDROXYBUTYRYL-COA DEHYDROGENASE"/>
    <property type="match status" value="1"/>
</dbReference>
<protein>
    <recommendedName>
        <fullName evidence="7">L-carnitine dehydrogenase</fullName>
        <shortName evidence="7">CDH</shortName>
        <shortName evidence="7">L-CDH</shortName>
        <ecNumber evidence="7">1.1.1.108</ecNumber>
    </recommendedName>
</protein>
<evidence type="ECO:0000256" key="3">
    <source>
        <dbReference type="ARBA" id="ARBA00011738"/>
    </source>
</evidence>
<comment type="catalytic activity">
    <reaction evidence="7">
        <text>carnitine + NAD(+) = 3-dehydrocarnitine + NADH + H(+)</text>
        <dbReference type="Rhea" id="RHEA:19265"/>
        <dbReference type="ChEBI" id="CHEBI:15378"/>
        <dbReference type="ChEBI" id="CHEBI:17126"/>
        <dbReference type="ChEBI" id="CHEBI:57540"/>
        <dbReference type="ChEBI" id="CHEBI:57885"/>
        <dbReference type="ChEBI" id="CHEBI:57945"/>
        <dbReference type="EC" id="1.1.1.108"/>
    </reaction>
</comment>
<dbReference type="InterPro" id="IPR006176">
    <property type="entry name" value="3-OHacyl-CoA_DH_NAD-bd"/>
</dbReference>
<dbReference type="GO" id="GO:0070403">
    <property type="term" value="F:NAD+ binding"/>
    <property type="evidence" value="ECO:0007669"/>
    <property type="project" value="InterPro"/>
</dbReference>
<sequence>MARKAAIIGGGVIGGGWAARFLLNGWDVAVFDPDPQAERKIGEVLANARAALPALSDVPIPAEGKLSFAGTITEAVEGAEYIQESVSERLELKHRVFAQIQQSAPETLIGSSTSGFKPSELQEHAANPGTIFVAHPFNPVYLLPLAEVVPSPKNAARDIERAKEILREIGMFPLHVRKEIDAHIADRFLEAVWREALWLVKDGVATTEEIDEAIRMGFGLRWGQMGLFETYRVAGGEAGMKHFMAQFGPCLQWPWTKLTDVPEFNDELVDLIAGQSDAQSGHHTIRELERIRDSNLIGFLRALKDRNWGAGKVLRDHDARRAVAFHDAAPTGAPLVMAQMQVLPGWIDYNGHMTESRYLFAASETSDAFLRLIGAGMDYVAAGHSYYTAETHIMHLGECKLGDRLTGTLQVLGADEKRLHVFIRIQRGDEVVASLEQMLLHVDMKANKTCAAAPEVLAKLEPITQAHKALPRPEAAGRFVGQRRA</sequence>
<dbReference type="Gene3D" id="3.10.129.10">
    <property type="entry name" value="Hotdog Thioesterase"/>
    <property type="match status" value="1"/>
</dbReference>
<keyword evidence="11" id="KW-1185">Reference proteome</keyword>
<dbReference type="InterPro" id="IPR036291">
    <property type="entry name" value="NAD(P)-bd_dom_sf"/>
</dbReference>
<evidence type="ECO:0000313" key="10">
    <source>
        <dbReference type="EMBL" id="PTX46803.1"/>
    </source>
</evidence>
<dbReference type="OrthoDB" id="9803287at2"/>
<feature type="domain" description="3-hydroxyacyl-CoA dehydrogenase C-terminal" evidence="8">
    <location>
        <begin position="184"/>
        <end position="248"/>
    </location>
</feature>
<dbReference type="Proteomes" id="UP000244224">
    <property type="component" value="Unassembled WGS sequence"/>
</dbReference>
<reference evidence="10 11" key="1">
    <citation type="submission" date="2018-04" db="EMBL/GenBank/DDBJ databases">
        <title>Genomic Encyclopedia of Archaeal and Bacterial Type Strains, Phase II (KMG-II): from individual species to whole genera.</title>
        <authorList>
            <person name="Goeker M."/>
        </authorList>
    </citation>
    <scope>NUCLEOTIDE SEQUENCE [LARGE SCALE GENOMIC DNA]</scope>
    <source>
        <strain evidence="10 11">DSM 21823</strain>
    </source>
</reference>
<dbReference type="SUPFAM" id="SSF51735">
    <property type="entry name" value="NAD(P)-binding Rossmann-fold domains"/>
    <property type="match status" value="1"/>
</dbReference>
<dbReference type="GO" id="GO:0009437">
    <property type="term" value="P:carnitine metabolic process"/>
    <property type="evidence" value="ECO:0007669"/>
    <property type="project" value="UniProtKB-UniRule"/>
</dbReference>
<gene>
    <name evidence="10" type="ORF">C8N34_11558</name>
</gene>
<dbReference type="Gene3D" id="1.10.1040.10">
    <property type="entry name" value="N-(1-d-carboxylethyl)-l-norvaline Dehydrogenase, domain 2"/>
    <property type="match status" value="1"/>
</dbReference>
<dbReference type="RefSeq" id="WP_108130136.1">
    <property type="nucleotide sequence ID" value="NZ_QBKP01000015.1"/>
</dbReference>
<evidence type="ECO:0000256" key="6">
    <source>
        <dbReference type="ARBA" id="ARBA00023027"/>
    </source>
</evidence>
<dbReference type="HAMAP" id="MF_02129">
    <property type="entry name" value="L_carnitine_dehydrog"/>
    <property type="match status" value="1"/>
</dbReference>
<dbReference type="SUPFAM" id="SSF48179">
    <property type="entry name" value="6-phosphogluconate dehydrogenase C-terminal domain-like"/>
    <property type="match status" value="1"/>
</dbReference>
<dbReference type="AlphaFoldDB" id="A0A2T6ASK5"/>
<comment type="function">
    <text evidence="7">Catalyzes the NAD(+)-dependent oxidation of L-carnitine to 3-dehydrocarnitine.</text>
</comment>
<evidence type="ECO:0000256" key="2">
    <source>
        <dbReference type="ARBA" id="ARBA00004855"/>
    </source>
</evidence>
<dbReference type="PANTHER" id="PTHR48075">
    <property type="entry name" value="3-HYDROXYACYL-COA DEHYDROGENASE FAMILY PROTEIN"/>
    <property type="match status" value="1"/>
</dbReference>
<dbReference type="CDD" id="cd00586">
    <property type="entry name" value="4HBT"/>
    <property type="match status" value="1"/>
</dbReference>
<dbReference type="Pfam" id="PF00725">
    <property type="entry name" value="3HCDH"/>
    <property type="match status" value="1"/>
</dbReference>
<evidence type="ECO:0000256" key="5">
    <source>
        <dbReference type="ARBA" id="ARBA00023002"/>
    </source>
</evidence>
<evidence type="ECO:0000313" key="11">
    <source>
        <dbReference type="Proteomes" id="UP000244224"/>
    </source>
</evidence>
<evidence type="ECO:0000259" key="9">
    <source>
        <dbReference type="Pfam" id="PF02737"/>
    </source>
</evidence>